<dbReference type="GO" id="GO:0009253">
    <property type="term" value="P:peptidoglycan catabolic process"/>
    <property type="evidence" value="ECO:0007669"/>
    <property type="project" value="InterPro"/>
</dbReference>
<feature type="domain" description="NodB homology" evidence="4">
    <location>
        <begin position="265"/>
        <end position="447"/>
    </location>
</feature>
<dbReference type="Gene3D" id="3.20.20.370">
    <property type="entry name" value="Glycoside hydrolase/deacetylase"/>
    <property type="match status" value="1"/>
</dbReference>
<evidence type="ECO:0000259" key="4">
    <source>
        <dbReference type="PROSITE" id="PS51677"/>
    </source>
</evidence>
<proteinExistence type="predicted"/>
<comment type="caution">
    <text evidence="5">The sequence shown here is derived from an EMBL/GenBank/DDBJ whole genome shotgun (WGS) entry which is preliminary data.</text>
</comment>
<evidence type="ECO:0000256" key="1">
    <source>
        <dbReference type="ARBA" id="ARBA00022723"/>
    </source>
</evidence>
<dbReference type="CDD" id="cd10917">
    <property type="entry name" value="CE4_NodB_like_6s_7s"/>
    <property type="match status" value="1"/>
</dbReference>
<dbReference type="GO" id="GO:0016020">
    <property type="term" value="C:membrane"/>
    <property type="evidence" value="ECO:0007669"/>
    <property type="project" value="TreeGrafter"/>
</dbReference>
<dbReference type="Pfam" id="PF01522">
    <property type="entry name" value="Polysacc_deac_1"/>
    <property type="match status" value="1"/>
</dbReference>
<dbReference type="GO" id="GO:0008745">
    <property type="term" value="F:N-acetylmuramoyl-L-alanine amidase activity"/>
    <property type="evidence" value="ECO:0007669"/>
    <property type="project" value="InterPro"/>
</dbReference>
<dbReference type="GO" id="GO:0005975">
    <property type="term" value="P:carbohydrate metabolic process"/>
    <property type="evidence" value="ECO:0007669"/>
    <property type="project" value="InterPro"/>
</dbReference>
<dbReference type="CDD" id="cd02696">
    <property type="entry name" value="MurNAc-LAA"/>
    <property type="match status" value="1"/>
</dbReference>
<feature type="transmembrane region" description="Helical" evidence="3">
    <location>
        <begin position="12"/>
        <end position="33"/>
    </location>
</feature>
<dbReference type="InterPro" id="IPR050248">
    <property type="entry name" value="Polysacc_deacetylase_ArnD"/>
</dbReference>
<dbReference type="OrthoDB" id="9806267at2"/>
<accession>A0A229P243</accession>
<keyword evidence="3" id="KW-1133">Transmembrane helix</keyword>
<dbReference type="SUPFAM" id="SSF88713">
    <property type="entry name" value="Glycoside hydrolase/deacetylase"/>
    <property type="match status" value="1"/>
</dbReference>
<dbReference type="PROSITE" id="PS51677">
    <property type="entry name" value="NODB"/>
    <property type="match status" value="1"/>
</dbReference>
<dbReference type="EMBL" id="NMUQ01000001">
    <property type="protein sequence ID" value="OXM16356.1"/>
    <property type="molecule type" value="Genomic_DNA"/>
</dbReference>
<keyword evidence="1" id="KW-0479">Metal-binding</keyword>
<dbReference type="Gene3D" id="3.40.630.40">
    <property type="entry name" value="Zn-dependent exopeptidases"/>
    <property type="match status" value="1"/>
</dbReference>
<keyword evidence="3" id="KW-0472">Membrane</keyword>
<dbReference type="AlphaFoldDB" id="A0A229P243"/>
<keyword evidence="2" id="KW-0378">Hydrolase</keyword>
<gene>
    <name evidence="5" type="ORF">CGZ75_06645</name>
</gene>
<evidence type="ECO:0000313" key="6">
    <source>
        <dbReference type="Proteomes" id="UP000215145"/>
    </source>
</evidence>
<dbReference type="PANTHER" id="PTHR10587:SF133">
    <property type="entry name" value="CHITIN DEACETYLASE 1-RELATED"/>
    <property type="match status" value="1"/>
</dbReference>
<dbReference type="InterPro" id="IPR011330">
    <property type="entry name" value="Glyco_hydro/deAcase_b/a-brl"/>
</dbReference>
<keyword evidence="6" id="KW-1185">Reference proteome</keyword>
<organism evidence="5 6">
    <name type="scientific">Paenibacillus herberti</name>
    <dbReference type="NCBI Taxonomy" id="1619309"/>
    <lineage>
        <taxon>Bacteria</taxon>
        <taxon>Bacillati</taxon>
        <taxon>Bacillota</taxon>
        <taxon>Bacilli</taxon>
        <taxon>Bacillales</taxon>
        <taxon>Paenibacillaceae</taxon>
        <taxon>Paenibacillus</taxon>
    </lineage>
</organism>
<protein>
    <submittedName>
        <fullName evidence="5">Polysaccharide deacetylase</fullName>
    </submittedName>
</protein>
<dbReference type="GO" id="GO:0046872">
    <property type="term" value="F:metal ion binding"/>
    <property type="evidence" value="ECO:0007669"/>
    <property type="project" value="UniProtKB-KW"/>
</dbReference>
<dbReference type="InterPro" id="IPR002508">
    <property type="entry name" value="MurNAc-LAA_cat"/>
</dbReference>
<dbReference type="Proteomes" id="UP000215145">
    <property type="component" value="Unassembled WGS sequence"/>
</dbReference>
<reference evidence="5 6" key="1">
    <citation type="submission" date="2017-07" db="EMBL/GenBank/DDBJ databases">
        <title>Paenibacillus herberti R33 genome sequencing and assembly.</title>
        <authorList>
            <person name="Su W."/>
        </authorList>
    </citation>
    <scope>NUCLEOTIDE SEQUENCE [LARGE SCALE GENOMIC DNA]</scope>
    <source>
        <strain evidence="5 6">R33</strain>
    </source>
</reference>
<evidence type="ECO:0000256" key="3">
    <source>
        <dbReference type="SAM" id="Phobius"/>
    </source>
</evidence>
<evidence type="ECO:0000256" key="2">
    <source>
        <dbReference type="ARBA" id="ARBA00022801"/>
    </source>
</evidence>
<evidence type="ECO:0000313" key="5">
    <source>
        <dbReference type="EMBL" id="OXM16356.1"/>
    </source>
</evidence>
<keyword evidence="3" id="KW-0812">Transmembrane</keyword>
<dbReference type="PANTHER" id="PTHR10587">
    <property type="entry name" value="GLYCOSYL TRANSFERASE-RELATED"/>
    <property type="match status" value="1"/>
</dbReference>
<dbReference type="InterPro" id="IPR002509">
    <property type="entry name" value="NODB_dom"/>
</dbReference>
<name>A0A229P243_9BACL</name>
<dbReference type="SUPFAM" id="SSF53187">
    <property type="entry name" value="Zn-dependent exopeptidases"/>
    <property type="match status" value="1"/>
</dbReference>
<dbReference type="SMART" id="SM00646">
    <property type="entry name" value="Ami_3"/>
    <property type="match status" value="1"/>
</dbReference>
<dbReference type="Pfam" id="PF01520">
    <property type="entry name" value="Amidase_3"/>
    <property type="match status" value="1"/>
</dbReference>
<sequence length="461" mass="51418">MVRYRVRKRGKYINTASALVLLLLSIIMIVLVIRSVGSFTDPLASVSKSNSAVPVKFRIVIDAGHGGKDPGATGASGANEKDSNLSLAHRVNELLRQDSMFETKMTRTDDQFIELEERAELANEWKADAIISLHGNTYEDQEVSGTETIYFKKNSLALAQTLQKGVSKALDTRDRGVKQDQYIILSTAQVPAVIVESGYITNPKEEEMLLSDKGQETAANAIHEALKKYFNGKQPSHQTVSSPDLQDQQKIEKTIYYNGSDKDEKQVALTFDDGPDRIVTPKILKILKEHDVKATFFLLGNKAEANPDIVKLIAEDGHIIGNHSWSHPDFKNLSAVEMRQEIEDTQTLLEEIVGYRPTLFRPPYGSLGKEKLEQIHEMNLAVVNWSVDTTDWSGTPSEDILELVRQQLFPGGIILQHTSNGKNQLANTIEALEKMIPELKDKGYSYVTIPDLLQIPAFQSE</sequence>